<evidence type="ECO:0000256" key="5">
    <source>
        <dbReference type="ARBA" id="ARBA00022776"/>
    </source>
</evidence>
<evidence type="ECO:0000256" key="7">
    <source>
        <dbReference type="ARBA" id="ARBA00023306"/>
    </source>
</evidence>
<evidence type="ECO:0000256" key="3">
    <source>
        <dbReference type="ARBA" id="ARBA00022454"/>
    </source>
</evidence>
<dbReference type="GO" id="GO:0000796">
    <property type="term" value="C:condensin complex"/>
    <property type="evidence" value="ECO:0007669"/>
    <property type="project" value="InterPro"/>
</dbReference>
<keyword evidence="3" id="KW-0158">Chromosome</keyword>
<evidence type="ECO:0000256" key="2">
    <source>
        <dbReference type="ARBA" id="ARBA00006533"/>
    </source>
</evidence>
<organism evidence="10">
    <name type="scientific">Timema douglasi</name>
    <name type="common">Walking stick</name>
    <dbReference type="NCBI Taxonomy" id="61478"/>
    <lineage>
        <taxon>Eukaryota</taxon>
        <taxon>Metazoa</taxon>
        <taxon>Ecdysozoa</taxon>
        <taxon>Arthropoda</taxon>
        <taxon>Hexapoda</taxon>
        <taxon>Insecta</taxon>
        <taxon>Pterygota</taxon>
        <taxon>Neoptera</taxon>
        <taxon>Polyneoptera</taxon>
        <taxon>Phasmatodea</taxon>
        <taxon>Timematodea</taxon>
        <taxon>Timematoidea</taxon>
        <taxon>Timematidae</taxon>
        <taxon>Timema</taxon>
    </lineage>
</organism>
<feature type="compositionally biased region" description="Low complexity" evidence="8">
    <location>
        <begin position="928"/>
        <end position="943"/>
    </location>
</feature>
<evidence type="ECO:0000256" key="8">
    <source>
        <dbReference type="SAM" id="MobiDB-lite"/>
    </source>
</evidence>
<feature type="compositionally biased region" description="Low complexity" evidence="8">
    <location>
        <begin position="951"/>
        <end position="965"/>
    </location>
</feature>
<reference evidence="10" key="1">
    <citation type="submission" date="2020-11" db="EMBL/GenBank/DDBJ databases">
        <authorList>
            <person name="Tran Van P."/>
        </authorList>
    </citation>
    <scope>NUCLEOTIDE SEQUENCE</scope>
</reference>
<keyword evidence="6" id="KW-0226">DNA condensation</keyword>
<dbReference type="GO" id="GO:0007076">
    <property type="term" value="P:mitotic chromosome condensation"/>
    <property type="evidence" value="ECO:0007669"/>
    <property type="project" value="InterPro"/>
</dbReference>
<keyword evidence="7" id="KW-0131">Cell cycle</keyword>
<dbReference type="Gene3D" id="1.25.10.10">
    <property type="entry name" value="Leucine-rich Repeat Variant"/>
    <property type="match status" value="2"/>
</dbReference>
<evidence type="ECO:0000313" key="10">
    <source>
        <dbReference type="EMBL" id="CAD7194508.1"/>
    </source>
</evidence>
<dbReference type="GO" id="GO:0051301">
    <property type="term" value="P:cell division"/>
    <property type="evidence" value="ECO:0007669"/>
    <property type="project" value="UniProtKB-KW"/>
</dbReference>
<protein>
    <recommendedName>
        <fullName evidence="9">Nuclear condensin complex subunit 3 C-terminal domain-containing protein</fullName>
    </recommendedName>
</protein>
<dbReference type="Pfam" id="PF12719">
    <property type="entry name" value="Cnd3"/>
    <property type="match status" value="1"/>
</dbReference>
<comment type="similarity">
    <text evidence="2">Belongs to the CND3 (condensin subunit 3) family.</text>
</comment>
<proteinExistence type="inferred from homology"/>
<dbReference type="InterPro" id="IPR025977">
    <property type="entry name" value="Cnd3_C"/>
</dbReference>
<dbReference type="PANTHER" id="PTHR14418">
    <property type="entry name" value="CONDENSIN COMPLEX SUBUNIT 3-RELATED"/>
    <property type="match status" value="1"/>
</dbReference>
<evidence type="ECO:0000256" key="4">
    <source>
        <dbReference type="ARBA" id="ARBA00022618"/>
    </source>
</evidence>
<dbReference type="AlphaFoldDB" id="A0A7R8Z7A5"/>
<accession>A0A7R8Z7A5</accession>
<dbReference type="InterPro" id="IPR016024">
    <property type="entry name" value="ARM-type_fold"/>
</dbReference>
<dbReference type="GO" id="GO:0005737">
    <property type="term" value="C:cytoplasm"/>
    <property type="evidence" value="ECO:0007669"/>
    <property type="project" value="TreeGrafter"/>
</dbReference>
<dbReference type="PANTHER" id="PTHR14418:SF5">
    <property type="entry name" value="CONDENSIN COMPLEX SUBUNIT 3"/>
    <property type="match status" value="1"/>
</dbReference>
<evidence type="ECO:0000259" key="9">
    <source>
        <dbReference type="Pfam" id="PF12719"/>
    </source>
</evidence>
<dbReference type="GO" id="GO:0000793">
    <property type="term" value="C:condensed chromosome"/>
    <property type="evidence" value="ECO:0007669"/>
    <property type="project" value="TreeGrafter"/>
</dbReference>
<evidence type="ECO:0000256" key="1">
    <source>
        <dbReference type="ARBA" id="ARBA00004286"/>
    </source>
</evidence>
<dbReference type="SUPFAM" id="SSF48371">
    <property type="entry name" value="ARM repeat"/>
    <property type="match status" value="1"/>
</dbReference>
<comment type="subcellular location">
    <subcellularLocation>
        <location evidence="1">Chromosome</location>
    </subcellularLocation>
</comment>
<keyword evidence="4" id="KW-0132">Cell division</keyword>
<evidence type="ECO:0000256" key="6">
    <source>
        <dbReference type="ARBA" id="ARBA00023067"/>
    </source>
</evidence>
<gene>
    <name evidence="10" type="ORF">TDIB3V08_LOCUS932</name>
</gene>
<keyword evidence="5" id="KW-0498">Mitosis</keyword>
<dbReference type="InterPro" id="IPR027165">
    <property type="entry name" value="CND3"/>
</dbReference>
<name>A0A7R8Z7A5_TIMDO</name>
<feature type="region of interest" description="Disordered" evidence="8">
    <location>
        <begin position="899"/>
        <end position="965"/>
    </location>
</feature>
<dbReference type="EMBL" id="OA564501">
    <property type="protein sequence ID" value="CAD7194508.1"/>
    <property type="molecule type" value="Genomic_DNA"/>
</dbReference>
<dbReference type="InterPro" id="IPR011989">
    <property type="entry name" value="ARM-like"/>
</dbReference>
<feature type="domain" description="Nuclear condensin complex subunit 3 C-terminal" evidence="9">
    <location>
        <begin position="518"/>
        <end position="827"/>
    </location>
</feature>
<sequence>MSAVSKNFGRTLKKCFNDAQYKKVPLEKSLKMVRNAYARVDLECFLREFTMNLRHIFVHGEKSPAIDRCLELAGKFAASLCEEDEENAQSNEDDKNNLFVKQLFHFLLESSGAKDQSIRFRVCQFINRILNSMSEEASLDDDICNNLCAHMMERLQDKAASVRHQAVLALQRLQEPINPTCRVIKNIPSTRVRTTIRLVLVEGPCPSHTDDLVGVLALLDSNVRTHCPGAASWRLLDRNFRNLPVPKGFMFHLELDPSPDVRRAILQVMARSNLTIPQIIDRTRDVKDTVRKQAYLSLARVKVRSLTIKEREGLLSAGLKDRSEMVRNCVAKVVLPSWLHNLGGTYLGLLNALYVENYVETSTLVLKTLFNFFTSQGNTDTPEAKLANLQYEFILLQLVELTSVFDLGDEMGRLQDLAEVISEIHQPLVEVQVSNQKVLSEAQMKRNIEQAKLSVELNEIMEEIDEAVKSKTFSKAQLLTDRADEIQAQLDLMAEQAEVPSTQEQKRQERNDQATLSKCLNIVIEMMQSRCITSLTPQLRTLCQNFVLPCMQVEDNLVRPLAIKALGTMCLLNEELAKEHILLFYIQIANSDQDEVSIMALTVIFDLLLLYGLKTFQIEEKPEQRNSDKLQKSKSKRLFDSLNQDDIDSDENTNTIANVNPEDSVNLISILTNLLDSTSIPLRNTAALGLCKLLLASRIMSANLITRLIVMWFNPLSSDDTYMRQMLSSFFTEFVTTCSWSAETLEEAFLPTLKTILDAPSTSPLVNVNPQSVTMLLISITKPGIGDKGFQGNVHNNLAISLCNEILKIPDYEYNDILLHALTHLELNLDNACIVEDKMCVRYLNKFQQILINSTILSETTDRTVTTDGTVTTGRDSSSVMMEVDATKVSDQVISPISEDLSAHEETGPEQITNLPRRKETLRKKPTSSDSSLSSSISSPMTRSRTRIVIPESPENPSSSSDESG</sequence>